<evidence type="ECO:0000256" key="1">
    <source>
        <dbReference type="SAM" id="Phobius"/>
    </source>
</evidence>
<protein>
    <submittedName>
        <fullName evidence="4">Glycosyltransferase involved in cell wall bisynthesis</fullName>
    </submittedName>
</protein>
<keyword evidence="1" id="KW-0472">Membrane</keyword>
<dbReference type="GO" id="GO:0016757">
    <property type="term" value="F:glycosyltransferase activity"/>
    <property type="evidence" value="ECO:0007669"/>
    <property type="project" value="InterPro"/>
</dbReference>
<dbReference type="Pfam" id="PF13439">
    <property type="entry name" value="Glyco_transf_4"/>
    <property type="match status" value="1"/>
</dbReference>
<organism evidence="4 5">
    <name type="scientific">Granulicatella balaenopterae</name>
    <dbReference type="NCBI Taxonomy" id="137733"/>
    <lineage>
        <taxon>Bacteria</taxon>
        <taxon>Bacillati</taxon>
        <taxon>Bacillota</taxon>
        <taxon>Bacilli</taxon>
        <taxon>Lactobacillales</taxon>
        <taxon>Carnobacteriaceae</taxon>
        <taxon>Granulicatella</taxon>
    </lineage>
</organism>
<dbReference type="SUPFAM" id="SSF53756">
    <property type="entry name" value="UDP-Glycosyltransferase/glycogen phosphorylase"/>
    <property type="match status" value="1"/>
</dbReference>
<dbReference type="EMBL" id="FOGF01000012">
    <property type="protein sequence ID" value="SEQ95583.1"/>
    <property type="molecule type" value="Genomic_DNA"/>
</dbReference>
<keyword evidence="1" id="KW-1133">Transmembrane helix</keyword>
<dbReference type="STRING" id="137733.SAMN05421767_11228"/>
<dbReference type="AlphaFoldDB" id="A0A1H9K9J4"/>
<dbReference type="InterPro" id="IPR028098">
    <property type="entry name" value="Glyco_trans_4-like_N"/>
</dbReference>
<keyword evidence="5" id="KW-1185">Reference proteome</keyword>
<keyword evidence="1" id="KW-0812">Transmembrane</keyword>
<dbReference type="Pfam" id="PF00534">
    <property type="entry name" value="Glycos_transf_1"/>
    <property type="match status" value="1"/>
</dbReference>
<gene>
    <name evidence="4" type="ORF">SAMN05421767_11228</name>
</gene>
<feature type="domain" description="Glycosyltransferase subfamily 4-like N-terminal" evidence="3">
    <location>
        <begin position="16"/>
        <end position="173"/>
    </location>
</feature>
<evidence type="ECO:0000313" key="5">
    <source>
        <dbReference type="Proteomes" id="UP000198556"/>
    </source>
</evidence>
<evidence type="ECO:0000259" key="3">
    <source>
        <dbReference type="Pfam" id="PF13439"/>
    </source>
</evidence>
<dbReference type="InterPro" id="IPR001296">
    <property type="entry name" value="Glyco_trans_1"/>
</dbReference>
<dbReference type="OrthoDB" id="9787617at2"/>
<accession>A0A1H9K9J4</accession>
<name>A0A1H9K9J4_9LACT</name>
<dbReference type="Gene3D" id="3.40.50.2000">
    <property type="entry name" value="Glycogen Phosphorylase B"/>
    <property type="match status" value="2"/>
</dbReference>
<feature type="domain" description="Glycosyl transferase family 1" evidence="2">
    <location>
        <begin position="183"/>
        <end position="340"/>
    </location>
</feature>
<keyword evidence="4" id="KW-0808">Transferase</keyword>
<evidence type="ECO:0000313" key="4">
    <source>
        <dbReference type="EMBL" id="SEQ95583.1"/>
    </source>
</evidence>
<proteinExistence type="predicted"/>
<dbReference type="RefSeq" id="WP_089746441.1">
    <property type="nucleotide sequence ID" value="NZ_FOGF01000012.1"/>
</dbReference>
<dbReference type="Proteomes" id="UP000198556">
    <property type="component" value="Unassembled WGS sequence"/>
</dbReference>
<sequence length="366" mass="41416">MNKIRVMFVTGSLTNGGAERVISILSNGCAKLGVSVVLVILRERKETYRISDQVICYRIKSEDSKFKLFTRIRELRKIIKKEKIDILVPFLPIVTIYTVLANIGINNKIIMVERADPYFTNTKNIKDVIGNIIFRKMGLYSLADAMVFQTEDAANYYKKFKKIKTVIVNPLDVSDLPTPYKGKRKKEIVAIGRLSSDKNFQLLIEGFAEFSKIYDDYKLIIYGEGEERKNLEKKIIDDNLSGKVELPGFQNNVLESIRNASIYVSTSNHEGISNSMLEALSIGVPTIVTDCPIGGARMFVKSNYNGILIPVNNKEKLVEAMLKIVGNQDFSKKISLNAIKIKNELGDNIFKKWITVFEYLKEGDKG</sequence>
<dbReference type="PANTHER" id="PTHR12526">
    <property type="entry name" value="GLYCOSYLTRANSFERASE"/>
    <property type="match status" value="1"/>
</dbReference>
<reference evidence="4 5" key="1">
    <citation type="submission" date="2016-10" db="EMBL/GenBank/DDBJ databases">
        <authorList>
            <person name="de Groot N.N."/>
        </authorList>
    </citation>
    <scope>NUCLEOTIDE SEQUENCE [LARGE SCALE GENOMIC DNA]</scope>
    <source>
        <strain evidence="4 5">DSM 15827</strain>
    </source>
</reference>
<evidence type="ECO:0000259" key="2">
    <source>
        <dbReference type="Pfam" id="PF00534"/>
    </source>
</evidence>
<feature type="transmembrane region" description="Helical" evidence="1">
    <location>
        <begin position="86"/>
        <end position="105"/>
    </location>
</feature>